<comment type="caution">
    <text evidence="8">The sequence shown here is derived from an EMBL/GenBank/DDBJ whole genome shotgun (WGS) entry which is preliminary data.</text>
</comment>
<dbReference type="InterPro" id="IPR013154">
    <property type="entry name" value="ADH-like_N"/>
</dbReference>
<keyword evidence="5" id="KW-0560">Oxidoreductase</keyword>
<dbReference type="GO" id="GO:0016491">
    <property type="term" value="F:oxidoreductase activity"/>
    <property type="evidence" value="ECO:0007669"/>
    <property type="project" value="UniProtKB-KW"/>
</dbReference>
<sequence length="366" mass="38021">MEITAAVTPGKGAPFEIKTLQLDDPRPDEVQVKLTATGVCHTDAIVRDQVYPTPLPAVLGHEGAGIVEAIGEAVTTIKPGDRVVLGFNSCGECTQCLHGRPAYCKNFYDHNFSGVRIDGTTALSDNGTQVSSHFFGQSSFASHANVSVRSVVKVDDDAPLDLLGPLGCGLMTGAGSIINALKVGAGETVAIFGTGAVGSSAIMAAAAVGATTIIAIDLVDSRLEAAKDYGATDTINSGSEDLGKRLHEIVGDDGVNVALDTTGITAVTRQAADAVGINGRVGLVGAPNLGDEVSFEVGASLLKGWSFQTIIEGDAVPQEFIPKLVRLWRQGKFPIEKLTQTYPLADINQAFEDSASGKTIKPIVTF</sequence>
<dbReference type="Gene3D" id="3.90.180.10">
    <property type="entry name" value="Medium-chain alcohol dehydrogenases, catalytic domain"/>
    <property type="match status" value="1"/>
</dbReference>
<gene>
    <name evidence="8" type="ORF">A6F49_16425</name>
</gene>
<comment type="cofactor">
    <cofactor evidence="1 6">
        <name>Zn(2+)</name>
        <dbReference type="ChEBI" id="CHEBI:29105"/>
    </cofactor>
</comment>
<accession>A0A1B7LWM2</accession>
<dbReference type="AlphaFoldDB" id="A0A1B7LWM2"/>
<dbReference type="EMBL" id="LXEY01000022">
    <property type="protein sequence ID" value="OAV59430.1"/>
    <property type="molecule type" value="Genomic_DNA"/>
</dbReference>
<dbReference type="RefSeq" id="WP_043058631.1">
    <property type="nucleotide sequence ID" value="NZ_LXEY01000022.1"/>
</dbReference>
<protein>
    <submittedName>
        <fullName evidence="8">Alcohol dehydrogenase</fullName>
    </submittedName>
</protein>
<dbReference type="Pfam" id="PF00107">
    <property type="entry name" value="ADH_zinc_N"/>
    <property type="match status" value="1"/>
</dbReference>
<evidence type="ECO:0000256" key="3">
    <source>
        <dbReference type="ARBA" id="ARBA00022723"/>
    </source>
</evidence>
<dbReference type="SUPFAM" id="SSF50129">
    <property type="entry name" value="GroES-like"/>
    <property type="match status" value="2"/>
</dbReference>
<dbReference type="Proteomes" id="UP000078292">
    <property type="component" value="Unassembled WGS sequence"/>
</dbReference>
<dbReference type="InterPro" id="IPR011032">
    <property type="entry name" value="GroES-like_sf"/>
</dbReference>
<dbReference type="InterPro" id="IPR036291">
    <property type="entry name" value="NAD(P)-bd_dom_sf"/>
</dbReference>
<evidence type="ECO:0000256" key="6">
    <source>
        <dbReference type="RuleBase" id="RU361277"/>
    </source>
</evidence>
<dbReference type="PANTHER" id="PTHR43350">
    <property type="entry name" value="NAD-DEPENDENT ALCOHOL DEHYDROGENASE"/>
    <property type="match status" value="1"/>
</dbReference>
<dbReference type="SUPFAM" id="SSF51735">
    <property type="entry name" value="NAD(P)-binding Rossmann-fold domains"/>
    <property type="match status" value="1"/>
</dbReference>
<feature type="domain" description="Enoyl reductase (ER)" evidence="7">
    <location>
        <begin position="12"/>
        <end position="364"/>
    </location>
</feature>
<dbReference type="OrthoDB" id="334894at2"/>
<name>A0A1B7LWM2_9MICC</name>
<keyword evidence="9" id="KW-1185">Reference proteome</keyword>
<reference evidence="8 9" key="1">
    <citation type="submission" date="2016-04" db="EMBL/GenBank/DDBJ databases">
        <title>First whole genome shotgun sequence of the bacterium Enteractinococcus sp. strain UASWS1574.</title>
        <authorList>
            <person name="Crovadore J."/>
            <person name="Chablais R."/>
            <person name="Lefort F."/>
        </authorList>
    </citation>
    <scope>NUCLEOTIDE SEQUENCE [LARGE SCALE GENOMIC DNA]</scope>
    <source>
        <strain evidence="8 9">UASWS1574</strain>
    </source>
</reference>
<evidence type="ECO:0000259" key="7">
    <source>
        <dbReference type="SMART" id="SM00829"/>
    </source>
</evidence>
<dbReference type="PANTHER" id="PTHR43350:SF2">
    <property type="entry name" value="GROES-LIKE ZINC-BINDING ALCOHOL DEHYDROGENASE FAMILY PROTEIN"/>
    <property type="match status" value="1"/>
</dbReference>
<evidence type="ECO:0000313" key="9">
    <source>
        <dbReference type="Proteomes" id="UP000078292"/>
    </source>
</evidence>
<dbReference type="Gene3D" id="3.40.50.720">
    <property type="entry name" value="NAD(P)-binding Rossmann-like Domain"/>
    <property type="match status" value="1"/>
</dbReference>
<comment type="similarity">
    <text evidence="2 6">Belongs to the zinc-containing alcohol dehydrogenase family.</text>
</comment>
<dbReference type="GO" id="GO:0008270">
    <property type="term" value="F:zinc ion binding"/>
    <property type="evidence" value="ECO:0007669"/>
    <property type="project" value="InterPro"/>
</dbReference>
<dbReference type="Pfam" id="PF08240">
    <property type="entry name" value="ADH_N"/>
    <property type="match status" value="1"/>
</dbReference>
<proteinExistence type="inferred from homology"/>
<evidence type="ECO:0000256" key="2">
    <source>
        <dbReference type="ARBA" id="ARBA00008072"/>
    </source>
</evidence>
<dbReference type="InterPro" id="IPR013149">
    <property type="entry name" value="ADH-like_C"/>
</dbReference>
<dbReference type="CDD" id="cd08278">
    <property type="entry name" value="benzyl_alcohol_DH"/>
    <property type="match status" value="1"/>
</dbReference>
<organism evidence="8 9">
    <name type="scientific">Enteractinococcus helveticum</name>
    <dbReference type="NCBI Taxonomy" id="1837282"/>
    <lineage>
        <taxon>Bacteria</taxon>
        <taxon>Bacillati</taxon>
        <taxon>Actinomycetota</taxon>
        <taxon>Actinomycetes</taxon>
        <taxon>Micrococcales</taxon>
        <taxon>Micrococcaceae</taxon>
    </lineage>
</organism>
<dbReference type="InterPro" id="IPR002328">
    <property type="entry name" value="ADH_Zn_CS"/>
</dbReference>
<dbReference type="PROSITE" id="PS00059">
    <property type="entry name" value="ADH_ZINC"/>
    <property type="match status" value="1"/>
</dbReference>
<evidence type="ECO:0000256" key="4">
    <source>
        <dbReference type="ARBA" id="ARBA00022833"/>
    </source>
</evidence>
<dbReference type="STRING" id="1837282.A6F49_16425"/>
<evidence type="ECO:0000256" key="1">
    <source>
        <dbReference type="ARBA" id="ARBA00001947"/>
    </source>
</evidence>
<dbReference type="InterPro" id="IPR020843">
    <property type="entry name" value="ER"/>
</dbReference>
<keyword evidence="3 6" id="KW-0479">Metal-binding</keyword>
<dbReference type="SMART" id="SM00829">
    <property type="entry name" value="PKS_ER"/>
    <property type="match status" value="1"/>
</dbReference>
<keyword evidence="4 6" id="KW-0862">Zinc</keyword>
<evidence type="ECO:0000313" key="8">
    <source>
        <dbReference type="EMBL" id="OAV59430.1"/>
    </source>
</evidence>
<evidence type="ECO:0000256" key="5">
    <source>
        <dbReference type="ARBA" id="ARBA00023002"/>
    </source>
</evidence>